<dbReference type="EMBL" id="JABAEK010000001">
    <property type="protein sequence ID" value="NLQ16311.1"/>
    <property type="molecule type" value="Genomic_DNA"/>
</dbReference>
<keyword evidence="1" id="KW-1133">Transmembrane helix</keyword>
<protein>
    <submittedName>
        <fullName evidence="3">EAL domain-containing protein</fullName>
    </submittedName>
</protein>
<keyword evidence="4" id="KW-1185">Reference proteome</keyword>
<dbReference type="SMART" id="SM00267">
    <property type="entry name" value="GGDEF"/>
    <property type="match status" value="1"/>
</dbReference>
<dbReference type="AlphaFoldDB" id="A0A847QZB3"/>
<dbReference type="Gene3D" id="3.30.70.270">
    <property type="match status" value="1"/>
</dbReference>
<dbReference type="InterPro" id="IPR001633">
    <property type="entry name" value="EAL_dom"/>
</dbReference>
<feature type="transmembrane region" description="Helical" evidence="1">
    <location>
        <begin position="325"/>
        <end position="345"/>
    </location>
</feature>
<dbReference type="PANTHER" id="PTHR33121:SF71">
    <property type="entry name" value="OXYGEN SENSOR PROTEIN DOSP"/>
    <property type="match status" value="1"/>
</dbReference>
<dbReference type="Gene3D" id="2.60.40.2380">
    <property type="match status" value="1"/>
</dbReference>
<dbReference type="GO" id="GO:0071111">
    <property type="term" value="F:cyclic-guanylate-specific phosphodiesterase activity"/>
    <property type="evidence" value="ECO:0007669"/>
    <property type="project" value="InterPro"/>
</dbReference>
<dbReference type="Pfam" id="PF00990">
    <property type="entry name" value="GGDEF"/>
    <property type="match status" value="1"/>
</dbReference>
<dbReference type="PROSITE" id="PS50883">
    <property type="entry name" value="EAL"/>
    <property type="match status" value="1"/>
</dbReference>
<dbReference type="InterPro" id="IPR050706">
    <property type="entry name" value="Cyclic-di-GMP_PDE-like"/>
</dbReference>
<evidence type="ECO:0000313" key="4">
    <source>
        <dbReference type="Proteomes" id="UP000586067"/>
    </source>
</evidence>
<dbReference type="InterPro" id="IPR029787">
    <property type="entry name" value="Nucleotide_cyclase"/>
</dbReference>
<proteinExistence type="predicted"/>
<evidence type="ECO:0000313" key="3">
    <source>
        <dbReference type="EMBL" id="NLQ16311.1"/>
    </source>
</evidence>
<feature type="transmembrane region" description="Helical" evidence="1">
    <location>
        <begin position="273"/>
        <end position="289"/>
    </location>
</feature>
<dbReference type="InterPro" id="IPR011622">
    <property type="entry name" value="7TMR_DISM_rcpt_extracell_dom2"/>
</dbReference>
<evidence type="ECO:0000259" key="2">
    <source>
        <dbReference type="PROSITE" id="PS50883"/>
    </source>
</evidence>
<feature type="transmembrane region" description="Helical" evidence="1">
    <location>
        <begin position="174"/>
        <end position="197"/>
    </location>
</feature>
<dbReference type="InterPro" id="IPR043128">
    <property type="entry name" value="Rev_trsase/Diguanyl_cyclase"/>
</dbReference>
<sequence>MTPKFVVSSFITLALLLWQPAVLGLTLTTPIPTFKEIHPLSAEQALLNAEKFTQQAYSESQGFSAQTYWHKLTFAESALEQENNFHLKLNYYVIEHLDFYLFHGDQLINHWKRGALDDWHTDTEYYDGIWIPLQLSSHQNTTLLIRKQGNSPLLTPFELLNAKDTLEKKQYQPIFWSVIISSLLILLTHNVFVFALLRQPGFLYYLALNIVILIALSAITGFNRWIFPESVSQWVIRQLFLVFGIGAWILFRFSVHFLKEIHIPAPQSIIRRYGDWIFVIFLISTQLLSVKTSALGFALIEVFMFIICTYWGVKAYAKGFLAVRFYLFSWFFLIVGSILNTLIFWKVLPINPITESIFPVACLLQLLSFSFAFADKAKQIETNRQQQALIDQPTGLPNRTYYFDQLPIHLANLNHSYNQPHNDPELALIIIDITNHRALSQAFGPAKADTAMVEIIEHIHQKTAEMNGLLSFPLPNKTLKKIIRISTQNILLISTTPALIKTQIQFIQHTLDYSTLVNNIHFRHQYKIGSALYPSQGANLDKLYQNALIAKNSVTYSSGNWLPFTDNLKNNHAHQLHLITQLTNDIQQEALYFDIQPQVDLLTRQIIGGEVLVRWNNDKLGQVSPAEFIPLAEQTGLIYKLTDLLLEKVFQWAHQHPHALLNKRLSINISALDLLQEDFAHRVSLLIQRHRLSPQTFTIEITETSVFQNNAIVHDNVKQLHQAGFKLAIDDFGVGYSSMQNLVALQTDELKIDQFFIMSLLEDAQSQILCRNMIDLSKALNIISVAEGIESEGILQLLQDWHCQVGQGYHLYRPMSPADYLALLNKKVPPLSTPTNRA</sequence>
<dbReference type="SUPFAM" id="SSF55073">
    <property type="entry name" value="Nucleotide cyclase"/>
    <property type="match status" value="1"/>
</dbReference>
<dbReference type="Pfam" id="PF07696">
    <property type="entry name" value="7TMR-DISMED2"/>
    <property type="match status" value="1"/>
</dbReference>
<comment type="caution">
    <text evidence="3">The sequence shown here is derived from an EMBL/GenBank/DDBJ whole genome shotgun (WGS) entry which is preliminary data.</text>
</comment>
<dbReference type="CDD" id="cd01948">
    <property type="entry name" value="EAL"/>
    <property type="match status" value="1"/>
</dbReference>
<dbReference type="SMART" id="SM00052">
    <property type="entry name" value="EAL"/>
    <property type="match status" value="1"/>
</dbReference>
<dbReference type="Pfam" id="PF00563">
    <property type="entry name" value="EAL"/>
    <property type="match status" value="1"/>
</dbReference>
<keyword evidence="1" id="KW-0472">Membrane</keyword>
<feature type="transmembrane region" description="Helical" evidence="1">
    <location>
        <begin position="202"/>
        <end position="222"/>
    </location>
</feature>
<dbReference type="RefSeq" id="WP_168822283.1">
    <property type="nucleotide sequence ID" value="NZ_CP073013.1"/>
</dbReference>
<dbReference type="SUPFAM" id="SSF141868">
    <property type="entry name" value="EAL domain-like"/>
    <property type="match status" value="1"/>
</dbReference>
<reference evidence="3 4" key="1">
    <citation type="submission" date="2020-04" db="EMBL/GenBank/DDBJ databases">
        <title>Marinomonas sp. M1K-6 isolated from the deep seawater of the Mariana Trench.</title>
        <authorList>
            <person name="Li Y."/>
        </authorList>
    </citation>
    <scope>NUCLEOTIDE SEQUENCE [LARGE SCALE GENOMIC DNA]</scope>
    <source>
        <strain evidence="3 4">M1K-6</strain>
    </source>
</reference>
<dbReference type="PANTHER" id="PTHR33121">
    <property type="entry name" value="CYCLIC DI-GMP PHOSPHODIESTERASE PDEF"/>
    <property type="match status" value="1"/>
</dbReference>
<keyword evidence="1" id="KW-0812">Transmembrane</keyword>
<feature type="transmembrane region" description="Helical" evidence="1">
    <location>
        <begin position="295"/>
        <end position="313"/>
    </location>
</feature>
<organism evidence="3 4">
    <name type="scientific">Marinomonas profundi</name>
    <dbReference type="NCBI Taxonomy" id="2726122"/>
    <lineage>
        <taxon>Bacteria</taxon>
        <taxon>Pseudomonadati</taxon>
        <taxon>Pseudomonadota</taxon>
        <taxon>Gammaproteobacteria</taxon>
        <taxon>Oceanospirillales</taxon>
        <taxon>Oceanospirillaceae</taxon>
        <taxon>Marinomonas</taxon>
    </lineage>
</organism>
<dbReference type="InterPro" id="IPR000160">
    <property type="entry name" value="GGDEF_dom"/>
</dbReference>
<dbReference type="Proteomes" id="UP000586067">
    <property type="component" value="Unassembled WGS sequence"/>
</dbReference>
<dbReference type="InterPro" id="IPR035919">
    <property type="entry name" value="EAL_sf"/>
</dbReference>
<dbReference type="Pfam" id="PF07695">
    <property type="entry name" value="7TMR-DISM_7TM"/>
    <property type="match status" value="1"/>
</dbReference>
<dbReference type="InterPro" id="IPR011623">
    <property type="entry name" value="7TMR_DISM_rcpt_extracell_dom1"/>
</dbReference>
<name>A0A847QZB3_9GAMM</name>
<feature type="transmembrane region" description="Helical" evidence="1">
    <location>
        <begin position="234"/>
        <end position="253"/>
    </location>
</feature>
<feature type="domain" description="EAL" evidence="2">
    <location>
        <begin position="575"/>
        <end position="828"/>
    </location>
</feature>
<accession>A0A847QZB3</accession>
<evidence type="ECO:0000256" key="1">
    <source>
        <dbReference type="SAM" id="Phobius"/>
    </source>
</evidence>
<dbReference type="Gene3D" id="3.20.20.450">
    <property type="entry name" value="EAL domain"/>
    <property type="match status" value="1"/>
</dbReference>
<gene>
    <name evidence="3" type="ORF">HGG82_01570</name>
</gene>